<reference evidence="3 4" key="1">
    <citation type="submission" date="2020-04" db="EMBL/GenBank/DDBJ databases">
        <authorList>
            <person name="Hogendoorn C."/>
        </authorList>
    </citation>
    <scope>NUCLEOTIDE SEQUENCE [LARGE SCALE GENOMIC DNA]</scope>
    <source>
        <strain evidence="3">COOX1</strain>
    </source>
</reference>
<name>A0A6F9E6K1_9BACL</name>
<proteinExistence type="predicted"/>
<dbReference type="InterPro" id="IPR012854">
    <property type="entry name" value="Cu_amine_oxidase-like_N"/>
</dbReference>
<dbReference type="AlphaFoldDB" id="A0A6F9E6K1"/>
<keyword evidence="1" id="KW-1133">Transmembrane helix</keyword>
<dbReference type="Pfam" id="PF07833">
    <property type="entry name" value="Cu_amine_oxidN1"/>
    <property type="match status" value="1"/>
</dbReference>
<dbReference type="EMBL" id="LR792683">
    <property type="protein sequence ID" value="CAB3392962.1"/>
    <property type="molecule type" value="Genomic_DNA"/>
</dbReference>
<dbReference type="InterPro" id="IPR036582">
    <property type="entry name" value="Mao_N_sf"/>
</dbReference>
<keyword evidence="1" id="KW-0812">Transmembrane</keyword>
<feature type="transmembrane region" description="Helical" evidence="1">
    <location>
        <begin position="28"/>
        <end position="56"/>
    </location>
</feature>
<evidence type="ECO:0000313" key="3">
    <source>
        <dbReference type="EMBL" id="CAB3392962.1"/>
    </source>
</evidence>
<protein>
    <recommendedName>
        <fullName evidence="2">Copper amine oxidase-like N-terminal domain-containing protein</fullName>
    </recommendedName>
</protein>
<evidence type="ECO:0000259" key="2">
    <source>
        <dbReference type="Pfam" id="PF07833"/>
    </source>
</evidence>
<sequence length="233" mass="25554">MAGVHDPLYTRAVPTRNMECDVGMNRKLILLSFTLFVGSSVSTGAALAGSGVHIIVNHRVLSPSVSPQMVDGRVVAPVWDVAEALGATVTWDDQTQTVRIDAPQSDASNRRIALLEQALAPDTAEQAVQTWARGVQTRNGALQYAVLAPALREQRKAEFEQVGWVTGVSSPWVKEFRIGQGTQNADGTRTFPVQFDWRTSVDIQNPVDWSKIPSIPVTVQQVDQHWYVVNAPR</sequence>
<gene>
    <name evidence="3" type="ORF">COOX1_1672</name>
</gene>
<organism evidence="3 4">
    <name type="scientific">Kyrpidia spormannii</name>
    <dbReference type="NCBI Taxonomy" id="2055160"/>
    <lineage>
        <taxon>Bacteria</taxon>
        <taxon>Bacillati</taxon>
        <taxon>Bacillota</taxon>
        <taxon>Bacilli</taxon>
        <taxon>Bacillales</taxon>
        <taxon>Alicyclobacillaceae</taxon>
        <taxon>Kyrpidia</taxon>
    </lineage>
</organism>
<feature type="domain" description="Copper amine oxidase-like N-terminal" evidence="2">
    <location>
        <begin position="56"/>
        <end position="101"/>
    </location>
</feature>
<dbReference type="SUPFAM" id="SSF55383">
    <property type="entry name" value="Copper amine oxidase, domain N"/>
    <property type="match status" value="1"/>
</dbReference>
<accession>A0A6F9E6K1</accession>
<evidence type="ECO:0000256" key="1">
    <source>
        <dbReference type="SAM" id="Phobius"/>
    </source>
</evidence>
<dbReference type="Proteomes" id="UP000502196">
    <property type="component" value="Chromosome"/>
</dbReference>
<keyword evidence="1" id="KW-0472">Membrane</keyword>
<evidence type="ECO:0000313" key="4">
    <source>
        <dbReference type="Proteomes" id="UP000502196"/>
    </source>
</evidence>